<feature type="compositionally biased region" description="Low complexity" evidence="7">
    <location>
        <begin position="330"/>
        <end position="363"/>
    </location>
</feature>
<dbReference type="Proteomes" id="UP000664132">
    <property type="component" value="Unassembled WGS sequence"/>
</dbReference>
<reference evidence="13" key="1">
    <citation type="submission" date="2021-02" db="EMBL/GenBank/DDBJ databases">
        <title>Genome sequence Cadophora malorum strain M34.</title>
        <authorList>
            <person name="Stefanovic E."/>
            <person name="Vu D."/>
            <person name="Scully C."/>
            <person name="Dijksterhuis J."/>
            <person name="Roader J."/>
            <person name="Houbraken J."/>
        </authorList>
    </citation>
    <scope>NUCLEOTIDE SEQUENCE</scope>
    <source>
        <strain evidence="13">M34</strain>
    </source>
</reference>
<evidence type="ECO:0000259" key="12">
    <source>
        <dbReference type="Pfam" id="PF14703"/>
    </source>
</evidence>
<dbReference type="InterPro" id="IPR032880">
    <property type="entry name" value="CSC1/OSCA1-like_N"/>
</dbReference>
<evidence type="ECO:0000256" key="2">
    <source>
        <dbReference type="ARBA" id="ARBA00007779"/>
    </source>
</evidence>
<evidence type="ECO:0000313" key="13">
    <source>
        <dbReference type="EMBL" id="KAG4425398.1"/>
    </source>
</evidence>
<gene>
    <name evidence="13" type="ORF">IFR04_001548</name>
</gene>
<evidence type="ECO:0000256" key="6">
    <source>
        <dbReference type="ARBA" id="ARBA00023136"/>
    </source>
</evidence>
<evidence type="ECO:0000256" key="3">
    <source>
        <dbReference type="ARBA" id="ARBA00022448"/>
    </source>
</evidence>
<dbReference type="EMBL" id="JAFJYH010000011">
    <property type="protein sequence ID" value="KAG4425398.1"/>
    <property type="molecule type" value="Genomic_DNA"/>
</dbReference>
<feature type="transmembrane region" description="Helical" evidence="8">
    <location>
        <begin position="533"/>
        <end position="557"/>
    </location>
</feature>
<dbReference type="PANTHER" id="PTHR13018">
    <property type="entry name" value="PROBABLE MEMBRANE PROTEIN DUF221-RELATED"/>
    <property type="match status" value="1"/>
</dbReference>
<evidence type="ECO:0000259" key="9">
    <source>
        <dbReference type="Pfam" id="PF02714"/>
    </source>
</evidence>
<dbReference type="GO" id="GO:0005227">
    <property type="term" value="F:calcium-activated cation channel activity"/>
    <property type="evidence" value="ECO:0007669"/>
    <property type="project" value="InterPro"/>
</dbReference>
<organism evidence="13 14">
    <name type="scientific">Cadophora malorum</name>
    <dbReference type="NCBI Taxonomy" id="108018"/>
    <lineage>
        <taxon>Eukaryota</taxon>
        <taxon>Fungi</taxon>
        <taxon>Dikarya</taxon>
        <taxon>Ascomycota</taxon>
        <taxon>Pezizomycotina</taxon>
        <taxon>Leotiomycetes</taxon>
        <taxon>Helotiales</taxon>
        <taxon>Ploettnerulaceae</taxon>
        <taxon>Cadophora</taxon>
    </lineage>
</organism>
<feature type="domain" description="10TM putative phosphate transporter extracellular tail" evidence="10">
    <location>
        <begin position="941"/>
        <end position="1013"/>
    </location>
</feature>
<accession>A0A8H7WI40</accession>
<feature type="transmembrane region" description="Helical" evidence="8">
    <location>
        <begin position="763"/>
        <end position="783"/>
    </location>
</feature>
<dbReference type="PANTHER" id="PTHR13018:SF53">
    <property type="entry name" value="DUF221 DOMAIN PROTEIN"/>
    <property type="match status" value="1"/>
</dbReference>
<dbReference type="Pfam" id="PF13967">
    <property type="entry name" value="RSN1_TM"/>
    <property type="match status" value="1"/>
</dbReference>
<name>A0A8H7WI40_9HELO</name>
<dbReference type="InterPro" id="IPR003864">
    <property type="entry name" value="CSC1/OSCA1-like_7TM"/>
</dbReference>
<sequence length="1069" mass="119802">MTDIVLEGVVGLLRRDLGLNASDPRVGSSRDNSTAVNAKKVVSEPTNSASFAALFSTLVPVLVYAAICLTLFIVGRKFFPRVYYPRTFLSSLAPHERSRSLPDGWFNWVIPFWKTPDIEILNHASLDGFLFLRYIKMLTVICIVGCCMTWPILFPIHIYGGGGTKELDMLTFGNVTHVSWLWAHAMVGWAYFGFILYMVARESVYFINLRQAYLLSPHYANRLSSRTVLFTCVPNQVLDEKKLRRIFGESVKNIWIPRETDDLDDLVKEREQTADRLERAEIELIKKATLAYKKAVKNGHPDVDIRSQTQSPRVSAEKPEPKAADISVRSTSPSTPSTSQYQSPDAITSPTSTSPFPTSSGPFNYEPPPDINGSVAAQWIPASQRPSHRPIANYGRRVDTIKWTRNQLKKLAPEINKLRREYRKGKPRPIPAAFVEFQTQSDAQIAYQTLAHHRANHMKAEIVGIVPEEIVWDSMYFPWWQRIIRRFAIQAFVTAMVIFWALPAALVGTMSNIKYLTEKVPFLGWINDLPKVVLGLISGLLPAVALAMLMAIVPMIMRACARQAGVATQSRVELFVQNSYFVFQVLQVFLVTTLTSTIASSLNDLIKNPMGIRKLLSTALPKASNFYISYFILQGLAMSASRIVHLGGLIRHQLMRWAGGRPRVMARRYHRLRKIHWGSVFPMFTNMGVIAITYSLIAPLILGVATLCLSLVYLTYKYNLLYVYSSSPDSRGIFYPRALKQTLTGVYLAEICMIGLFGLKGAYGPLVVTFGLVIFTALIHVSLNQALSPLLFNLPRTLAVEEELRRLGNPGYLAEVLSDVNDPLHNGGSSEAGKLEDGENQVDAGYDSDFDPSSSSPHTNTNANPTDPDLDHGAQTSRSLKPEGTDRILTLSHRTLLSLLKSQYHSSPLPALINYLDFWTYWIAPPPPTPEKPKANFLLTFLHPEIFADYHILRAQIPPEISSVDVTSQYTHEVLKDAYSPPAMRMRTPRIWIPRDGLGGGVTEQEVRHCNGVKVGGRWKGGDGKGDGRSGVECREEEAWVDERTGQVRCELEGDVESWTVERGERVRF</sequence>
<feature type="transmembrane region" description="Helical" evidence="8">
    <location>
        <begin position="51"/>
        <end position="74"/>
    </location>
</feature>
<evidence type="ECO:0000256" key="1">
    <source>
        <dbReference type="ARBA" id="ARBA00004141"/>
    </source>
</evidence>
<evidence type="ECO:0000259" key="11">
    <source>
        <dbReference type="Pfam" id="PF13967"/>
    </source>
</evidence>
<dbReference type="Pfam" id="PF12621">
    <property type="entry name" value="PHM7_ext"/>
    <property type="match status" value="1"/>
</dbReference>
<feature type="transmembrane region" description="Helical" evidence="8">
    <location>
        <begin position="138"/>
        <end position="160"/>
    </location>
</feature>
<evidence type="ECO:0000256" key="5">
    <source>
        <dbReference type="ARBA" id="ARBA00022989"/>
    </source>
</evidence>
<dbReference type="AlphaFoldDB" id="A0A8H7WI40"/>
<dbReference type="InterPro" id="IPR022257">
    <property type="entry name" value="PHM7_ext"/>
</dbReference>
<comment type="caution">
    <text evidence="13">The sequence shown here is derived from an EMBL/GenBank/DDBJ whole genome shotgun (WGS) entry which is preliminary data.</text>
</comment>
<proteinExistence type="inferred from homology"/>
<dbReference type="Pfam" id="PF02714">
    <property type="entry name" value="RSN1_7TM"/>
    <property type="match status" value="1"/>
</dbReference>
<feature type="region of interest" description="Disordered" evidence="7">
    <location>
        <begin position="301"/>
        <end position="374"/>
    </location>
</feature>
<dbReference type="OrthoDB" id="1076608at2759"/>
<feature type="domain" description="CSC1/OSCA1-like N-terminal transmembrane" evidence="11">
    <location>
        <begin position="54"/>
        <end position="202"/>
    </location>
</feature>
<feature type="transmembrane region" description="Helical" evidence="8">
    <location>
        <begin position="180"/>
        <end position="200"/>
    </location>
</feature>
<protein>
    <recommendedName>
        <fullName evidence="15">DUF221-domain-containing protein</fullName>
    </recommendedName>
</protein>
<feature type="domain" description="CSC1/OSCA1-like 7TM region" evidence="9">
    <location>
        <begin position="485"/>
        <end position="757"/>
    </location>
</feature>
<comment type="similarity">
    <text evidence="2">Belongs to the CSC1 (TC 1.A.17) family.</text>
</comment>
<keyword evidence="6 8" id="KW-0472">Membrane</keyword>
<dbReference type="InterPro" id="IPR045122">
    <property type="entry name" value="Csc1-like"/>
</dbReference>
<evidence type="ECO:0000256" key="7">
    <source>
        <dbReference type="SAM" id="MobiDB-lite"/>
    </source>
</evidence>
<dbReference type="GO" id="GO:0005886">
    <property type="term" value="C:plasma membrane"/>
    <property type="evidence" value="ECO:0007669"/>
    <property type="project" value="TreeGrafter"/>
</dbReference>
<evidence type="ECO:0000259" key="10">
    <source>
        <dbReference type="Pfam" id="PF12621"/>
    </source>
</evidence>
<comment type="subcellular location">
    <subcellularLocation>
        <location evidence="1">Membrane</location>
        <topology evidence="1">Multi-pass membrane protein</topology>
    </subcellularLocation>
</comment>
<keyword evidence="14" id="KW-1185">Reference proteome</keyword>
<evidence type="ECO:0008006" key="15">
    <source>
        <dbReference type="Google" id="ProtNLM"/>
    </source>
</evidence>
<feature type="transmembrane region" description="Helical" evidence="8">
    <location>
        <begin position="487"/>
        <end position="513"/>
    </location>
</feature>
<dbReference type="InterPro" id="IPR027815">
    <property type="entry name" value="CSC1/OSCA1-like_cyt"/>
</dbReference>
<evidence type="ECO:0000256" key="4">
    <source>
        <dbReference type="ARBA" id="ARBA00022692"/>
    </source>
</evidence>
<keyword evidence="5 8" id="KW-1133">Transmembrane helix</keyword>
<feature type="transmembrane region" description="Helical" evidence="8">
    <location>
        <begin position="578"/>
        <end position="599"/>
    </location>
</feature>
<evidence type="ECO:0000313" key="14">
    <source>
        <dbReference type="Proteomes" id="UP000664132"/>
    </source>
</evidence>
<evidence type="ECO:0000256" key="8">
    <source>
        <dbReference type="SAM" id="Phobius"/>
    </source>
</evidence>
<dbReference type="Pfam" id="PF14703">
    <property type="entry name" value="PHM7_cyt"/>
    <property type="match status" value="1"/>
</dbReference>
<keyword evidence="3" id="KW-0813">Transport</keyword>
<feature type="transmembrane region" description="Helical" evidence="8">
    <location>
        <begin position="675"/>
        <end position="694"/>
    </location>
</feature>
<feature type="transmembrane region" description="Helical" evidence="8">
    <location>
        <begin position="627"/>
        <end position="654"/>
    </location>
</feature>
<keyword evidence="4 8" id="KW-0812">Transmembrane</keyword>
<feature type="transmembrane region" description="Helical" evidence="8">
    <location>
        <begin position="700"/>
        <end position="718"/>
    </location>
</feature>
<feature type="region of interest" description="Disordered" evidence="7">
    <location>
        <begin position="825"/>
        <end position="885"/>
    </location>
</feature>
<feature type="domain" description="CSC1/OSCA1-like cytosolic" evidence="12">
    <location>
        <begin position="225"/>
        <end position="473"/>
    </location>
</feature>